<evidence type="ECO:0000313" key="2">
    <source>
        <dbReference type="EMBL" id="PLN86175.1"/>
    </source>
</evidence>
<sequence>MKLTRFLSLLAVLQPVLGAPYGCAKKLCSLESRSFRPDSPVALGLVERDEGDEEATCTQTCGPMVRYPGQSDPAKRDLSTIQVHGAPNSTDENLLEARTLNIPPDNRLAGYINGQINRKTFDMIVWERHIPTGDPDEEPEVEGMGTSRAREFRDEAFSMGTNGLTGCTVMALVSRSGAFMGHWFEDISFTPTKFTVGEDGKKTPGWLQEYKTRDKAFEQTVVKGLKEGAKQGDHTTEPGKVEQVPLSDLKEQLEDGHAKGYLMVPEDACPGMGAAGYDKYYVKRWEAMRGVVSGVIPAYSDQGLWKEHKYRRDDDVDQRRAVDGSALLQYDPDDRYEEGGKTMTRKRVVMWMGTEKMLDDQWANKEVPKGM</sequence>
<feature type="signal peptide" evidence="1">
    <location>
        <begin position="1"/>
        <end position="18"/>
    </location>
</feature>
<dbReference type="OrthoDB" id="3886018at2759"/>
<keyword evidence="1" id="KW-0732">Signal</keyword>
<reference evidence="3" key="1">
    <citation type="submission" date="2017-12" db="EMBL/GenBank/DDBJ databases">
        <authorList>
            <consortium name="DOE Joint Genome Institute"/>
            <person name="Mondo S.J."/>
            <person name="Kjaerbolling I."/>
            <person name="Vesth T.C."/>
            <person name="Frisvad J.C."/>
            <person name="Nybo J.L."/>
            <person name="Theobald S."/>
            <person name="Kuo A."/>
            <person name="Bowyer P."/>
            <person name="Matsuda Y."/>
            <person name="Lyhne E.K."/>
            <person name="Kogle M.E."/>
            <person name="Clum A."/>
            <person name="Lipzen A."/>
            <person name="Salamov A."/>
            <person name="Ngan C.Y."/>
            <person name="Daum C."/>
            <person name="Chiniquy J."/>
            <person name="Barry K."/>
            <person name="LaButti K."/>
            <person name="Haridas S."/>
            <person name="Simmons B.A."/>
            <person name="Magnuson J.K."/>
            <person name="Mortensen U.H."/>
            <person name="Larsen T.O."/>
            <person name="Grigoriev I.V."/>
            <person name="Baker S.E."/>
            <person name="Andersen M.R."/>
            <person name="Nordberg H.P."/>
            <person name="Cantor M.N."/>
            <person name="Hua S.X."/>
        </authorList>
    </citation>
    <scope>NUCLEOTIDE SEQUENCE [LARGE SCALE GENOMIC DNA]</scope>
    <source>
        <strain evidence="3">IBT 19404</strain>
    </source>
</reference>
<dbReference type="AlphaFoldDB" id="A0A2J5I8G2"/>
<gene>
    <name evidence="2" type="ORF">BDW42DRAFT_159498</name>
</gene>
<evidence type="ECO:0000313" key="3">
    <source>
        <dbReference type="Proteomes" id="UP000235023"/>
    </source>
</evidence>
<feature type="chain" id="PRO_5014392619" evidence="1">
    <location>
        <begin position="19"/>
        <end position="371"/>
    </location>
</feature>
<dbReference type="Proteomes" id="UP000235023">
    <property type="component" value="Unassembled WGS sequence"/>
</dbReference>
<organism evidence="2 3">
    <name type="scientific">Aspergillus taichungensis</name>
    <dbReference type="NCBI Taxonomy" id="482145"/>
    <lineage>
        <taxon>Eukaryota</taxon>
        <taxon>Fungi</taxon>
        <taxon>Dikarya</taxon>
        <taxon>Ascomycota</taxon>
        <taxon>Pezizomycotina</taxon>
        <taxon>Eurotiomycetes</taxon>
        <taxon>Eurotiomycetidae</taxon>
        <taxon>Eurotiales</taxon>
        <taxon>Aspergillaceae</taxon>
        <taxon>Aspergillus</taxon>
        <taxon>Aspergillus subgen. Circumdati</taxon>
    </lineage>
</organism>
<name>A0A2J5I8G2_9EURO</name>
<protein>
    <submittedName>
        <fullName evidence="2">Uncharacterized protein</fullName>
    </submittedName>
</protein>
<dbReference type="EMBL" id="KZ559500">
    <property type="protein sequence ID" value="PLN86175.1"/>
    <property type="molecule type" value="Genomic_DNA"/>
</dbReference>
<accession>A0A2J5I8G2</accession>
<keyword evidence="3" id="KW-1185">Reference proteome</keyword>
<evidence type="ECO:0000256" key="1">
    <source>
        <dbReference type="SAM" id="SignalP"/>
    </source>
</evidence>
<proteinExistence type="predicted"/>